<dbReference type="EMBL" id="CABFNO020001350">
    <property type="protein sequence ID" value="CAG9982746.1"/>
    <property type="molecule type" value="Genomic_DNA"/>
</dbReference>
<comment type="caution">
    <text evidence="2">The sequence shown here is derived from an EMBL/GenBank/DDBJ whole genome shotgun (WGS) entry which is preliminary data.</text>
</comment>
<evidence type="ECO:0000313" key="3">
    <source>
        <dbReference type="Proteomes" id="UP000754883"/>
    </source>
</evidence>
<dbReference type="AlphaFoldDB" id="A0A9N9U672"/>
<gene>
    <name evidence="2" type="ORF">CBYS24578_00011024</name>
</gene>
<evidence type="ECO:0000313" key="2">
    <source>
        <dbReference type="EMBL" id="CAG9982746.1"/>
    </source>
</evidence>
<dbReference type="Proteomes" id="UP000754883">
    <property type="component" value="Unassembled WGS sequence"/>
</dbReference>
<feature type="compositionally biased region" description="Low complexity" evidence="1">
    <location>
        <begin position="105"/>
        <end position="120"/>
    </location>
</feature>
<proteinExistence type="predicted"/>
<name>A0A9N9U672_9HYPO</name>
<evidence type="ECO:0000256" key="1">
    <source>
        <dbReference type="SAM" id="MobiDB-lite"/>
    </source>
</evidence>
<feature type="compositionally biased region" description="Basic and acidic residues" evidence="1">
    <location>
        <begin position="62"/>
        <end position="83"/>
    </location>
</feature>
<feature type="compositionally biased region" description="Basic and acidic residues" evidence="1">
    <location>
        <begin position="124"/>
        <end position="139"/>
    </location>
</feature>
<feature type="region of interest" description="Disordered" evidence="1">
    <location>
        <begin position="1"/>
        <end position="183"/>
    </location>
</feature>
<keyword evidence="3" id="KW-1185">Reference proteome</keyword>
<feature type="compositionally biased region" description="Basic residues" evidence="1">
    <location>
        <begin position="1"/>
        <end position="11"/>
    </location>
</feature>
<reference evidence="2" key="1">
    <citation type="submission" date="2021-10" db="EMBL/GenBank/DDBJ databases">
        <authorList>
            <person name="Piombo E."/>
        </authorList>
    </citation>
    <scope>NUCLEOTIDE SEQUENCE</scope>
</reference>
<protein>
    <submittedName>
        <fullName evidence="2">Uncharacterized protein</fullName>
    </submittedName>
</protein>
<sequence length="261" mass="27909">MSYKTAARRLKGQGQGKGRQHEGWHLRANNSMPTVPPRAAVISPSSPSHDDSLDGSGGVTLSDRKDKDKDKDKEKEKEKDANMKDGTSAPATACPPCLPGPPSSARPRPATTTPSTAAGGITLSDRKDKDKEANKDRDGGAASGSSPTLGTGSGSKPNRRSMTLKGKQPQQQLRDQQQHAHRAAPLQPAFDGVASEYKKLVTSQIVPIRNSGIHLNELKTGTCIFINRISSETIFVIFPGNGTRGPNRFQFCGQALESEED</sequence>
<organism evidence="2 3">
    <name type="scientific">Clonostachys byssicola</name>
    <dbReference type="NCBI Taxonomy" id="160290"/>
    <lineage>
        <taxon>Eukaryota</taxon>
        <taxon>Fungi</taxon>
        <taxon>Dikarya</taxon>
        <taxon>Ascomycota</taxon>
        <taxon>Pezizomycotina</taxon>
        <taxon>Sordariomycetes</taxon>
        <taxon>Hypocreomycetidae</taxon>
        <taxon>Hypocreales</taxon>
        <taxon>Bionectriaceae</taxon>
        <taxon>Clonostachys</taxon>
    </lineage>
</organism>
<accession>A0A9N9U672</accession>